<feature type="non-terminal residue" evidence="3">
    <location>
        <position position="74"/>
    </location>
</feature>
<reference evidence="3" key="2">
    <citation type="journal article" date="2014" name="ISME J.">
        <title>Microbial stratification in low pH oxic and suboxic macroscopic growths along an acid mine drainage.</title>
        <authorList>
            <person name="Mendez-Garcia C."/>
            <person name="Mesa V."/>
            <person name="Sprenger R.R."/>
            <person name="Richter M."/>
            <person name="Diez M.S."/>
            <person name="Solano J."/>
            <person name="Bargiela R."/>
            <person name="Golyshina O.V."/>
            <person name="Manteca A."/>
            <person name="Ramos J.L."/>
            <person name="Gallego J.R."/>
            <person name="Llorente I."/>
            <person name="Martins Dos Santos V.A."/>
            <person name="Jensen O.N."/>
            <person name="Pelaez A.I."/>
            <person name="Sanchez J."/>
            <person name="Ferrer M."/>
        </authorList>
    </citation>
    <scope>NUCLEOTIDE SEQUENCE</scope>
</reference>
<proteinExistence type="predicted"/>
<dbReference type="InterPro" id="IPR005479">
    <property type="entry name" value="CPAse_ATP-bd"/>
</dbReference>
<dbReference type="PANTHER" id="PTHR18866:SF33">
    <property type="entry name" value="METHYLCROTONOYL-COA CARBOXYLASE SUBUNIT ALPHA, MITOCHONDRIAL-RELATED"/>
    <property type="match status" value="1"/>
</dbReference>
<dbReference type="GO" id="GO:0046872">
    <property type="term" value="F:metal ion binding"/>
    <property type="evidence" value="ECO:0007669"/>
    <property type="project" value="InterPro"/>
</dbReference>
<reference evidence="3" key="1">
    <citation type="submission" date="2013-08" db="EMBL/GenBank/DDBJ databases">
        <authorList>
            <person name="Mendez C."/>
            <person name="Richter M."/>
            <person name="Ferrer M."/>
            <person name="Sanchez J."/>
        </authorList>
    </citation>
    <scope>NUCLEOTIDE SEQUENCE</scope>
</reference>
<dbReference type="SUPFAM" id="SSF56059">
    <property type="entry name" value="Glutathione synthetase ATP-binding domain-like"/>
    <property type="match status" value="1"/>
</dbReference>
<dbReference type="AlphaFoldDB" id="T1CF63"/>
<organism evidence="3">
    <name type="scientific">mine drainage metagenome</name>
    <dbReference type="NCBI Taxonomy" id="410659"/>
    <lineage>
        <taxon>unclassified sequences</taxon>
        <taxon>metagenomes</taxon>
        <taxon>ecological metagenomes</taxon>
    </lineage>
</organism>
<evidence type="ECO:0000313" key="3">
    <source>
        <dbReference type="EMBL" id="EQD64684.1"/>
    </source>
</evidence>
<dbReference type="PANTHER" id="PTHR18866">
    <property type="entry name" value="CARBOXYLASE:PYRUVATE/ACETYL-COA/PROPIONYL-COA CARBOXYLASE"/>
    <property type="match status" value="1"/>
</dbReference>
<evidence type="ECO:0000259" key="2">
    <source>
        <dbReference type="PROSITE" id="PS50975"/>
    </source>
</evidence>
<dbReference type="GO" id="GO:0005524">
    <property type="term" value="F:ATP binding"/>
    <property type="evidence" value="ECO:0007669"/>
    <property type="project" value="InterPro"/>
</dbReference>
<dbReference type="InterPro" id="IPR050856">
    <property type="entry name" value="Biotin_carboxylase_complex"/>
</dbReference>
<dbReference type="EMBL" id="AUZX01006228">
    <property type="protein sequence ID" value="EQD64684.1"/>
    <property type="molecule type" value="Genomic_DNA"/>
</dbReference>
<feature type="domain" description="ATP-grasp" evidence="2">
    <location>
        <begin position="2"/>
        <end position="57"/>
    </location>
</feature>
<dbReference type="Gene3D" id="3.30.470.20">
    <property type="entry name" value="ATP-grasp fold, B domain"/>
    <property type="match status" value="1"/>
</dbReference>
<sequence>MQVARDIGYRSAGTVEFLYDGGAFYFLEMNTRLQVEHTVTEAVSGLDLVEWQLRIAAGEPLALTQEQIHIRGHA</sequence>
<comment type="caution">
    <text evidence="3">The sequence shown here is derived from an EMBL/GenBank/DDBJ whole genome shotgun (WGS) entry which is preliminary data.</text>
</comment>
<protein>
    <submittedName>
        <fullName evidence="3">Acetyl-CoA carboxylase, biotin carboxylase</fullName>
    </submittedName>
</protein>
<evidence type="ECO:0000256" key="1">
    <source>
        <dbReference type="ARBA" id="ARBA00023267"/>
    </source>
</evidence>
<gene>
    <name evidence="3" type="ORF">B1A_08744</name>
</gene>
<dbReference type="InterPro" id="IPR011761">
    <property type="entry name" value="ATP-grasp"/>
</dbReference>
<accession>T1CF63</accession>
<dbReference type="PROSITE" id="PS50975">
    <property type="entry name" value="ATP_GRASP"/>
    <property type="match status" value="1"/>
</dbReference>
<dbReference type="PROSITE" id="PS00867">
    <property type="entry name" value="CPSASE_2"/>
    <property type="match status" value="1"/>
</dbReference>
<keyword evidence="1" id="KW-0092">Biotin</keyword>
<dbReference type="Pfam" id="PF02786">
    <property type="entry name" value="CPSase_L_D2"/>
    <property type="match status" value="1"/>
</dbReference>
<name>T1CF63_9ZZZZ</name>